<reference evidence="1 2" key="1">
    <citation type="submission" date="2020-08" db="EMBL/GenBank/DDBJ databases">
        <title>Genomic Encyclopedia of Type Strains, Phase IV (KMG-IV): sequencing the most valuable type-strain genomes for metagenomic binning, comparative biology and taxonomic classification.</title>
        <authorList>
            <person name="Goeker M."/>
        </authorList>
    </citation>
    <scope>NUCLEOTIDE SEQUENCE [LARGE SCALE GENOMIC DNA]</scope>
    <source>
        <strain evidence="1 2">DSM 40141</strain>
    </source>
</reference>
<dbReference type="AlphaFoldDB" id="A0A7X0HEG9"/>
<dbReference type="EMBL" id="JACHEM010000005">
    <property type="protein sequence ID" value="MBB6436120.1"/>
    <property type="molecule type" value="Genomic_DNA"/>
</dbReference>
<keyword evidence="2" id="KW-1185">Reference proteome</keyword>
<comment type="caution">
    <text evidence="1">The sequence shown here is derived from an EMBL/GenBank/DDBJ whole genome shotgun (WGS) entry which is preliminary data.</text>
</comment>
<protein>
    <submittedName>
        <fullName evidence="1">Uncharacterized protein</fullName>
    </submittedName>
</protein>
<dbReference type="RefSeq" id="WP_185030074.1">
    <property type="nucleotide sequence ID" value="NZ_BNBN01000005.1"/>
</dbReference>
<gene>
    <name evidence="1" type="ORF">HNQ79_002583</name>
</gene>
<dbReference type="Proteomes" id="UP000540423">
    <property type="component" value="Unassembled WGS sequence"/>
</dbReference>
<proteinExistence type="predicted"/>
<evidence type="ECO:0000313" key="2">
    <source>
        <dbReference type="Proteomes" id="UP000540423"/>
    </source>
</evidence>
<organism evidence="1 2">
    <name type="scientific">Streptomyces candidus</name>
    <dbReference type="NCBI Taxonomy" id="67283"/>
    <lineage>
        <taxon>Bacteria</taxon>
        <taxon>Bacillati</taxon>
        <taxon>Actinomycetota</taxon>
        <taxon>Actinomycetes</taxon>
        <taxon>Kitasatosporales</taxon>
        <taxon>Streptomycetaceae</taxon>
        <taxon>Streptomyces</taxon>
    </lineage>
</organism>
<name>A0A7X0HEG9_9ACTN</name>
<evidence type="ECO:0000313" key="1">
    <source>
        <dbReference type="EMBL" id="MBB6436120.1"/>
    </source>
</evidence>
<accession>A0A7X0HEG9</accession>
<sequence length="66" mass="6879">MLPRSVCQDPAQWLPPLPTAHCRYLAGSTATKLRGDLAAGPAELDALAVLASGQCKDTSVIYTAVP</sequence>